<name>A0A1C9EHW7_9CAUD</name>
<dbReference type="GeneID" id="29056506"/>
<sequence length="82" mass="8560">MTNQTVAQTVRTVADVDLIAHGQVAVSIASAQPASIERVDPNLFDNATVPLLRIKVDLPGVLDAVVEVPASAVRELLGADES</sequence>
<keyword evidence="2" id="KW-1185">Reference proteome</keyword>
<reference evidence="2" key="1">
    <citation type="submission" date="2016-07" db="EMBL/GenBank/DDBJ databases">
        <authorList>
            <person name="Florea S."/>
            <person name="Webb J.S."/>
            <person name="Jaromczyk J."/>
            <person name="Schardl C.L."/>
        </authorList>
    </citation>
    <scope>NUCLEOTIDE SEQUENCE [LARGE SCALE GENOMIC DNA]</scope>
</reference>
<organism evidence="1 2">
    <name type="scientific">Gordonia phage Hedwig</name>
    <dbReference type="NCBI Taxonomy" id="1887648"/>
    <lineage>
        <taxon>Viruses</taxon>
        <taxon>Duplodnaviria</taxon>
        <taxon>Heunggongvirae</taxon>
        <taxon>Uroviricota</taxon>
        <taxon>Caudoviricetes</taxon>
        <taxon>Hedwigvirus</taxon>
        <taxon>Hedwigvirus hedwig</taxon>
    </lineage>
</organism>
<evidence type="ECO:0000313" key="2">
    <source>
        <dbReference type="Proteomes" id="UP000203073"/>
    </source>
</evidence>
<protein>
    <submittedName>
        <fullName evidence="1">Uncharacterized protein</fullName>
    </submittedName>
</protein>
<evidence type="ECO:0000313" key="1">
    <source>
        <dbReference type="EMBL" id="AON97352.1"/>
    </source>
</evidence>
<dbReference type="KEGG" id="vg:29056506"/>
<proteinExistence type="predicted"/>
<dbReference type="RefSeq" id="YP_009289868.1">
    <property type="nucleotide sequence ID" value="NC_031099.1"/>
</dbReference>
<dbReference type="EMBL" id="KX557279">
    <property type="protein sequence ID" value="AON97352.1"/>
    <property type="molecule type" value="Genomic_DNA"/>
</dbReference>
<gene>
    <name evidence="1" type="primary">59</name>
    <name evidence="1" type="ORF">SEA_HEDWIG_59</name>
</gene>
<dbReference type="Proteomes" id="UP000203073">
    <property type="component" value="Segment"/>
</dbReference>
<accession>A0A1C9EHW7</accession>